<dbReference type="KEGG" id="vg:80398580"/>
<comment type="subcellular location">
    <subcellularLocation>
        <location evidence="1">Virion</location>
    </subcellularLocation>
</comment>
<dbReference type="GO" id="GO:0005198">
    <property type="term" value="F:structural molecule activity"/>
    <property type="evidence" value="ECO:0007669"/>
    <property type="project" value="InterPro"/>
</dbReference>
<dbReference type="SUPFAM" id="SSF55405">
    <property type="entry name" value="RNA bacteriophage capsid protein"/>
    <property type="match status" value="1"/>
</dbReference>
<dbReference type="RefSeq" id="YP_010769535.1">
    <property type="nucleotide sequence ID" value="NC_074004.1"/>
</dbReference>
<keyword evidence="2 4" id="KW-0167">Capsid protein</keyword>
<dbReference type="InterPro" id="IPR015954">
    <property type="entry name" value="Phage_RNA-type_capsid"/>
</dbReference>
<dbReference type="Gene3D" id="3.30.380.10">
    <property type="entry name" value="MS2 Viral Coat Protein"/>
    <property type="match status" value="1"/>
</dbReference>
<evidence type="ECO:0000256" key="1">
    <source>
        <dbReference type="ARBA" id="ARBA00004328"/>
    </source>
</evidence>
<name>A0A8S5L1S1_9VIRU</name>
<protein>
    <submittedName>
        <fullName evidence="4">Coat protein</fullName>
    </submittedName>
</protein>
<dbReference type="EMBL" id="BK013706">
    <property type="protein sequence ID" value="DAD51058.1"/>
    <property type="molecule type" value="Genomic_RNA"/>
</dbReference>
<evidence type="ECO:0000256" key="2">
    <source>
        <dbReference type="ARBA" id="ARBA00022561"/>
    </source>
</evidence>
<keyword evidence="3" id="KW-0946">Virion</keyword>
<gene>
    <name evidence="4" type="primary">SRR6960802_1_2</name>
</gene>
<evidence type="ECO:0000313" key="4">
    <source>
        <dbReference type="EMBL" id="DAD51058.1"/>
    </source>
</evidence>
<sequence>MPQLQNMTLTDRQGTPVAHTFTPRDIVNGVGTVIESSGIPIGNNRVSVSLTRTQSGKYKAKITSAFPVVQTQTINGVSTPVVVRTHYASLEFTFDESSSQAERDNFVGMMRDSLSVTNPLTNDVLVKLQGVY</sequence>
<dbReference type="Proteomes" id="UP000679999">
    <property type="component" value="Segment"/>
</dbReference>
<keyword evidence="5" id="KW-1185">Reference proteome</keyword>
<organism evidence="4 5">
    <name type="scientific">ssRNA phage SRR6960802_1</name>
    <dbReference type="NCBI Taxonomy" id="2786607"/>
    <lineage>
        <taxon>Viruses</taxon>
        <taxon>Riboviria</taxon>
        <taxon>Orthornavirae</taxon>
        <taxon>Lenarviricota</taxon>
        <taxon>Leviviricetes</taxon>
        <taxon>Norzivirales</taxon>
        <taxon>Fiersviridae</taxon>
        <taxon>Mihkrovirus</taxon>
        <taxon>Mihkrovirus pelenecus</taxon>
    </lineage>
</organism>
<dbReference type="InterPro" id="IPR002703">
    <property type="entry name" value="Levivir_coat"/>
</dbReference>
<evidence type="ECO:0000256" key="3">
    <source>
        <dbReference type="ARBA" id="ARBA00022844"/>
    </source>
</evidence>
<dbReference type="GeneID" id="80398580"/>
<dbReference type="GO" id="GO:0019028">
    <property type="term" value="C:viral capsid"/>
    <property type="evidence" value="ECO:0007669"/>
    <property type="project" value="UniProtKB-KW"/>
</dbReference>
<dbReference type="Pfam" id="PF01819">
    <property type="entry name" value="Levi_coat"/>
    <property type="match status" value="1"/>
</dbReference>
<reference evidence="4" key="1">
    <citation type="submission" date="2020-09" db="EMBL/GenBank/DDBJ databases">
        <title>Leviviricetes taxonomy.</title>
        <authorList>
            <person name="Stockdale S.R."/>
            <person name="Callanan J."/>
            <person name="Adriaenssens E.M."/>
            <person name="Kuhn J.H."/>
            <person name="Rumnieks J."/>
            <person name="Shkoporov A."/>
            <person name="Draper L.A."/>
            <person name="Ross P."/>
            <person name="Hill C."/>
        </authorList>
    </citation>
    <scope>NUCLEOTIDE SEQUENCE</scope>
</reference>
<accession>A0A8S5L1S1</accession>
<proteinExistence type="predicted"/>
<evidence type="ECO:0000313" key="5">
    <source>
        <dbReference type="Proteomes" id="UP000679999"/>
    </source>
</evidence>